<feature type="region of interest" description="Disordered" evidence="1">
    <location>
        <begin position="1"/>
        <end position="31"/>
    </location>
</feature>
<evidence type="ECO:0000313" key="4">
    <source>
        <dbReference type="Proteomes" id="UP001500839"/>
    </source>
</evidence>
<dbReference type="PANTHER" id="PTHR46615">
    <property type="entry name" value="ARYLSULFATASE K"/>
    <property type="match status" value="1"/>
</dbReference>
<dbReference type="Proteomes" id="UP001500839">
    <property type="component" value="Unassembled WGS sequence"/>
</dbReference>
<dbReference type="InterPro" id="IPR006311">
    <property type="entry name" value="TAT_signal"/>
</dbReference>
<dbReference type="InterPro" id="IPR051849">
    <property type="entry name" value="GAG-degrading_sulfatase"/>
</dbReference>
<protein>
    <recommendedName>
        <fullName evidence="2">Sulfatase N-terminal domain-containing protein</fullName>
    </recommendedName>
</protein>
<reference evidence="4" key="1">
    <citation type="journal article" date="2019" name="Int. J. Syst. Evol. Microbiol.">
        <title>The Global Catalogue of Microorganisms (GCM) 10K type strain sequencing project: providing services to taxonomists for standard genome sequencing and annotation.</title>
        <authorList>
            <consortium name="The Broad Institute Genomics Platform"/>
            <consortium name="The Broad Institute Genome Sequencing Center for Infectious Disease"/>
            <person name="Wu L."/>
            <person name="Ma J."/>
        </authorList>
    </citation>
    <scope>NUCLEOTIDE SEQUENCE [LARGE SCALE GENOMIC DNA]</scope>
    <source>
        <strain evidence="4">JCM 18542</strain>
    </source>
</reference>
<comment type="caution">
    <text evidence="3">The sequence shown here is derived from an EMBL/GenBank/DDBJ whole genome shotgun (WGS) entry which is preliminary data.</text>
</comment>
<dbReference type="Gene3D" id="3.40.720.10">
    <property type="entry name" value="Alkaline Phosphatase, subunit A"/>
    <property type="match status" value="1"/>
</dbReference>
<dbReference type="RefSeq" id="WP_345602756.1">
    <property type="nucleotide sequence ID" value="NZ_BAABKQ010000001.1"/>
</dbReference>
<feature type="compositionally biased region" description="Basic and acidic residues" evidence="1">
    <location>
        <begin position="1"/>
        <end position="23"/>
    </location>
</feature>
<dbReference type="InterPro" id="IPR000917">
    <property type="entry name" value="Sulfatase_N"/>
</dbReference>
<dbReference type="PANTHER" id="PTHR46615:SF1">
    <property type="entry name" value="ARYLSULFATASE K"/>
    <property type="match status" value="1"/>
</dbReference>
<evidence type="ECO:0000313" key="3">
    <source>
        <dbReference type="EMBL" id="GAA4821806.1"/>
    </source>
</evidence>
<evidence type="ECO:0000259" key="2">
    <source>
        <dbReference type="Pfam" id="PF00884"/>
    </source>
</evidence>
<dbReference type="EMBL" id="BAABKQ010000001">
    <property type="protein sequence ID" value="GAA4821806.1"/>
    <property type="molecule type" value="Genomic_DNA"/>
</dbReference>
<dbReference type="InterPro" id="IPR017850">
    <property type="entry name" value="Alkaline_phosphatase_core_sf"/>
</dbReference>
<evidence type="ECO:0000256" key="1">
    <source>
        <dbReference type="SAM" id="MobiDB-lite"/>
    </source>
</evidence>
<dbReference type="Pfam" id="PF00884">
    <property type="entry name" value="Sulfatase"/>
    <property type="match status" value="1"/>
</dbReference>
<dbReference type="PROSITE" id="PS51318">
    <property type="entry name" value="TAT"/>
    <property type="match status" value="1"/>
</dbReference>
<gene>
    <name evidence="3" type="ORF">GCM10023353_32720</name>
</gene>
<name>A0ABP9D461_9ACTN</name>
<keyword evidence="4" id="KW-1185">Reference proteome</keyword>
<sequence length="592" mass="63772">MAPDSPDHPHPDPSQDDRSHITEPRSGSDFPRRSFLGGAGLLLAAGAGATLGTSLVPGTAPSAGAAALGGAVRKRPNIVIIMTDQERQPIHWPEGWAAENLPQRQRLVDTGLSFIHNACNSTMCSPSRSTLFTGVFPAQHGVFRTLTSGGTLSPSEPVLSPDTPNMARLLSAACYNVHYRGKWHMSKGADGYDPSTEDIEGFGFHGWQPPEAGQDIAPEHFGGGTANIDQQYADEAVEFLNTVQTDADRPFALIASFANPHDILAYPQTWDQEMPDGGTNYRDAAPGCFEMGIELPPTFREVLALNHKPRAQTQVNLASQMGLGPLIGDDRARNYANFYAYVQKVVDAHIGAVIDAVEANGLRDDTIIIRLADHGEMGMSHGGMRQKVFNAYEETMLVPLVVSNPRLFPSAVTTGALSSLIDVMPTLATIADVPAKARSGFGFHGVDLSPIIDDAAANPASPTASVQDVLHYTFDDDNIGQPDGQTAVQQPNHLRTIRERTRKFSMYFDPAWQEPPVFEMYDMAADPLELKNLADPFAPDRFRPDMFVEMLARLVAVMAEKGTTPAGMPAVPPLPEMPPGSVLPGLPPLSVS</sequence>
<organism evidence="3 4">
    <name type="scientific">Tomitella cavernea</name>
    <dbReference type="NCBI Taxonomy" id="1387982"/>
    <lineage>
        <taxon>Bacteria</taxon>
        <taxon>Bacillati</taxon>
        <taxon>Actinomycetota</taxon>
        <taxon>Actinomycetes</taxon>
        <taxon>Mycobacteriales</taxon>
        <taxon>Tomitella</taxon>
    </lineage>
</organism>
<proteinExistence type="predicted"/>
<dbReference type="CDD" id="cd16035">
    <property type="entry name" value="sulfatase_like"/>
    <property type="match status" value="1"/>
</dbReference>
<feature type="compositionally biased region" description="Low complexity" evidence="1">
    <location>
        <begin position="579"/>
        <end position="592"/>
    </location>
</feature>
<dbReference type="SUPFAM" id="SSF53649">
    <property type="entry name" value="Alkaline phosphatase-like"/>
    <property type="match status" value="1"/>
</dbReference>
<feature type="domain" description="Sulfatase N-terminal" evidence="2">
    <location>
        <begin position="76"/>
        <end position="433"/>
    </location>
</feature>
<accession>A0ABP9D461</accession>
<feature type="region of interest" description="Disordered" evidence="1">
    <location>
        <begin position="563"/>
        <end position="592"/>
    </location>
</feature>